<feature type="compositionally biased region" description="Low complexity" evidence="1">
    <location>
        <begin position="333"/>
        <end position="345"/>
    </location>
</feature>
<feature type="compositionally biased region" description="Basic and acidic residues" evidence="1">
    <location>
        <begin position="362"/>
        <end position="375"/>
    </location>
</feature>
<feature type="compositionally biased region" description="Basic and acidic residues" evidence="1">
    <location>
        <begin position="71"/>
        <end position="88"/>
    </location>
</feature>
<organism evidence="2 3">
    <name type="scientific">Fistulifera solaris</name>
    <name type="common">Oleaginous diatom</name>
    <dbReference type="NCBI Taxonomy" id="1519565"/>
    <lineage>
        <taxon>Eukaryota</taxon>
        <taxon>Sar</taxon>
        <taxon>Stramenopiles</taxon>
        <taxon>Ochrophyta</taxon>
        <taxon>Bacillariophyta</taxon>
        <taxon>Bacillariophyceae</taxon>
        <taxon>Bacillariophycidae</taxon>
        <taxon>Naviculales</taxon>
        <taxon>Naviculaceae</taxon>
        <taxon>Fistulifera</taxon>
    </lineage>
</organism>
<evidence type="ECO:0000313" key="2">
    <source>
        <dbReference type="EMBL" id="GAX29608.1"/>
    </source>
</evidence>
<evidence type="ECO:0000313" key="3">
    <source>
        <dbReference type="Proteomes" id="UP000198406"/>
    </source>
</evidence>
<dbReference type="OrthoDB" id="49658at2759"/>
<feature type="compositionally biased region" description="Low complexity" evidence="1">
    <location>
        <begin position="108"/>
        <end position="117"/>
    </location>
</feature>
<evidence type="ECO:0000256" key="1">
    <source>
        <dbReference type="SAM" id="MobiDB-lite"/>
    </source>
</evidence>
<feature type="compositionally biased region" description="Polar residues" evidence="1">
    <location>
        <begin position="535"/>
        <end position="551"/>
    </location>
</feature>
<feature type="compositionally biased region" description="Basic and acidic residues" evidence="1">
    <location>
        <begin position="643"/>
        <end position="652"/>
    </location>
</feature>
<feature type="compositionally biased region" description="Acidic residues" evidence="1">
    <location>
        <begin position="321"/>
        <end position="332"/>
    </location>
</feature>
<feature type="compositionally biased region" description="Polar residues" evidence="1">
    <location>
        <begin position="441"/>
        <end position="453"/>
    </location>
</feature>
<accession>A0A1Z5KUE9</accession>
<feature type="region of interest" description="Disordered" evidence="1">
    <location>
        <begin position="434"/>
        <end position="453"/>
    </location>
</feature>
<feature type="region of interest" description="Disordered" evidence="1">
    <location>
        <begin position="737"/>
        <end position="766"/>
    </location>
</feature>
<feature type="region of interest" description="Disordered" evidence="1">
    <location>
        <begin position="492"/>
        <end position="706"/>
    </location>
</feature>
<feature type="region of interest" description="Disordered" evidence="1">
    <location>
        <begin position="306"/>
        <end position="392"/>
    </location>
</feature>
<name>A0A1Z5KUE9_FISSO</name>
<dbReference type="EMBL" id="BDSP01000293">
    <property type="protein sequence ID" value="GAX29608.1"/>
    <property type="molecule type" value="Genomic_DNA"/>
</dbReference>
<feature type="compositionally biased region" description="Polar residues" evidence="1">
    <location>
        <begin position="118"/>
        <end position="129"/>
    </location>
</feature>
<protein>
    <submittedName>
        <fullName evidence="2">Uncharacterized protein</fullName>
    </submittedName>
</protein>
<feature type="compositionally biased region" description="Basic residues" evidence="1">
    <location>
        <begin position="41"/>
        <end position="51"/>
    </location>
</feature>
<sequence length="793" mass="87854">MSRRHFLLPQNEGASQLSFVCVKSDDDKKRPPVIPSSCKKGSTKKQKRKLGKSIAPGVAIQTISMMDEIEERTATPKTAFRDDRDRAKSSSHKNSASKQKTVNRKPKAAPSKRSSSPLKNQQTRNQSASKKPVEESPRPPESIEPTQEMEVPYAINLGIAGDENLLMACALSDRQKEPLNPGDVIHYFHPAFAAGSELSIRVTQVISTDPSKRDFPLELDNGELIPRETRMRRLKEYDNGKLYNHPGIFRDLENFRMKKRTLSAAERKMLSNERQKVMDLLNDVVAKANEKLENLPSEIMNIAATTTSSQKKRKASSEPAQESDSDDSESSSDSDSSSDSLPSQRSPRKTTDMASRFSIETQRNRELLSPRRQKEILPIQQSHDRSKPPTSLVLKNLGGLKCTSNKSQTENVTKKESSFSVRNEPTTAEKLFRADKDSIESAGTSQQTPVIDLATSETKFSDLTSAKGRRSLPSQLHKSRTEDVAVKRNVYSLPSSDSDDDSDLILSRPVFSGGRNKNCGETDSDATSVLAKTKASANLSTKTKPRWNQDSVENKEKSEGLVDTSESDTELNSISVAMKRGITKVTKSRSSGSSQDKSSRHVFSGGQTKEYRDTDSDTTSVSTKPTAAGNLSTKKNSRWSLESVEKKRKSDGFWDSSESDNDSSRISVITKRKNTKATQSQSTGSGKDISVASSRRKKVKHSSFLPSDIETQDSSCALEDDAMEADIWNCGHKYLKKSTPKHESQDEDIDGFSSQETPGNKSKKWGVHALKRAKQNISASALKLQPVSYHDRF</sequence>
<gene>
    <name evidence="2" type="ORF">FisN_2Hh167</name>
</gene>
<dbReference type="AlphaFoldDB" id="A0A1Z5KUE9"/>
<feature type="compositionally biased region" description="Polar residues" evidence="1">
    <location>
        <begin position="629"/>
        <end position="640"/>
    </location>
</feature>
<keyword evidence="3" id="KW-1185">Reference proteome</keyword>
<feature type="region of interest" description="Disordered" evidence="1">
    <location>
        <begin position="462"/>
        <end position="481"/>
    </location>
</feature>
<proteinExistence type="predicted"/>
<reference evidence="2 3" key="1">
    <citation type="journal article" date="2015" name="Plant Cell">
        <title>Oil accumulation by the oleaginous diatom Fistulifera solaris as revealed by the genome and transcriptome.</title>
        <authorList>
            <person name="Tanaka T."/>
            <person name="Maeda Y."/>
            <person name="Veluchamy A."/>
            <person name="Tanaka M."/>
            <person name="Abida H."/>
            <person name="Marechal E."/>
            <person name="Bowler C."/>
            <person name="Muto M."/>
            <person name="Sunaga Y."/>
            <person name="Tanaka M."/>
            <person name="Yoshino T."/>
            <person name="Taniguchi T."/>
            <person name="Fukuda Y."/>
            <person name="Nemoto M."/>
            <person name="Matsumoto M."/>
            <person name="Wong P.S."/>
            <person name="Aburatani S."/>
            <person name="Fujibuchi W."/>
        </authorList>
    </citation>
    <scope>NUCLEOTIDE SEQUENCE [LARGE SCALE GENOMIC DNA]</scope>
    <source>
        <strain evidence="2 3">JPCC DA0580</strain>
    </source>
</reference>
<dbReference type="Proteomes" id="UP000198406">
    <property type="component" value="Unassembled WGS sequence"/>
</dbReference>
<dbReference type="InParanoid" id="A0A1Z5KUE9"/>
<feature type="region of interest" description="Disordered" evidence="1">
    <location>
        <begin position="23"/>
        <end position="148"/>
    </location>
</feature>
<feature type="compositionally biased region" description="Polar residues" evidence="1">
    <location>
        <begin position="676"/>
        <end position="685"/>
    </location>
</feature>
<comment type="caution">
    <text evidence="2">The sequence shown here is derived from an EMBL/GenBank/DDBJ whole genome shotgun (WGS) entry which is preliminary data.</text>
</comment>